<evidence type="ECO:0000256" key="1">
    <source>
        <dbReference type="ARBA" id="ARBA00023054"/>
    </source>
</evidence>
<dbReference type="Pfam" id="PF03285">
    <property type="entry name" value="Paralemmin"/>
    <property type="match status" value="1"/>
</dbReference>
<feature type="region of interest" description="Disordered" evidence="3">
    <location>
        <begin position="56"/>
        <end position="78"/>
    </location>
</feature>
<dbReference type="Proteomes" id="UP000264820">
    <property type="component" value="Unplaced"/>
</dbReference>
<feature type="region of interest" description="Disordered" evidence="3">
    <location>
        <begin position="222"/>
        <end position="377"/>
    </location>
</feature>
<keyword evidence="5" id="KW-1185">Reference proteome</keyword>
<dbReference type="AlphaFoldDB" id="A0A3Q2YKF9"/>
<accession>A0A3Q2YKF9</accession>
<feature type="compositionally biased region" description="Basic and acidic residues" evidence="3">
    <location>
        <begin position="327"/>
        <end position="350"/>
    </location>
</feature>
<dbReference type="OMA" id="RAECVII"/>
<dbReference type="STRING" id="109280.ENSHCOP00000013937"/>
<protein>
    <submittedName>
        <fullName evidence="4">Paralemmin-1-like</fullName>
    </submittedName>
</protein>
<organism evidence="4 5">
    <name type="scientific">Hippocampus comes</name>
    <name type="common">Tiger tail seahorse</name>
    <dbReference type="NCBI Taxonomy" id="109280"/>
    <lineage>
        <taxon>Eukaryota</taxon>
        <taxon>Metazoa</taxon>
        <taxon>Chordata</taxon>
        <taxon>Craniata</taxon>
        <taxon>Vertebrata</taxon>
        <taxon>Euteleostomi</taxon>
        <taxon>Actinopterygii</taxon>
        <taxon>Neopterygii</taxon>
        <taxon>Teleostei</taxon>
        <taxon>Neoteleostei</taxon>
        <taxon>Acanthomorphata</taxon>
        <taxon>Syngnathiaria</taxon>
        <taxon>Syngnathiformes</taxon>
        <taxon>Syngnathoidei</taxon>
        <taxon>Syngnathidae</taxon>
        <taxon>Hippocampus</taxon>
    </lineage>
</organism>
<dbReference type="InterPro" id="IPR004965">
    <property type="entry name" value="Paralemmin"/>
</dbReference>
<feature type="compositionally biased region" description="Polar residues" evidence="3">
    <location>
        <begin position="357"/>
        <end position="366"/>
    </location>
</feature>
<dbReference type="PANTHER" id="PTHR47528">
    <property type="entry name" value="PARALEMMIN-3"/>
    <property type="match status" value="1"/>
</dbReference>
<dbReference type="GO" id="GO:0016020">
    <property type="term" value="C:membrane"/>
    <property type="evidence" value="ECO:0007669"/>
    <property type="project" value="InterPro"/>
</dbReference>
<dbReference type="PANTHER" id="PTHR47528:SF1">
    <property type="entry name" value="PARALEMMIN-3"/>
    <property type="match status" value="1"/>
</dbReference>
<evidence type="ECO:0000256" key="2">
    <source>
        <dbReference type="SAM" id="Coils"/>
    </source>
</evidence>
<feature type="compositionally biased region" description="Basic and acidic residues" evidence="3">
    <location>
        <begin position="258"/>
        <end position="271"/>
    </location>
</feature>
<proteinExistence type="predicted"/>
<feature type="compositionally biased region" description="Low complexity" evidence="3">
    <location>
        <begin position="65"/>
        <end position="76"/>
    </location>
</feature>
<dbReference type="GO" id="GO:0008360">
    <property type="term" value="P:regulation of cell shape"/>
    <property type="evidence" value="ECO:0007669"/>
    <property type="project" value="InterPro"/>
</dbReference>
<evidence type="ECO:0000256" key="3">
    <source>
        <dbReference type="SAM" id="MobiDB-lite"/>
    </source>
</evidence>
<feature type="coiled-coil region" evidence="2">
    <location>
        <begin position="5"/>
        <end position="49"/>
    </location>
</feature>
<reference evidence="4" key="2">
    <citation type="submission" date="2025-09" db="UniProtKB">
        <authorList>
            <consortium name="Ensembl"/>
        </authorList>
    </citation>
    <scope>IDENTIFICATION</scope>
</reference>
<dbReference type="GeneTree" id="ENSGT00940000173081"/>
<dbReference type="InterPro" id="IPR024149">
    <property type="entry name" value="Paralemmin-3"/>
</dbReference>
<sequence>RMDEAEKYQQRLEAIAEKRRLREEQERAKRDMEDEKLRLQQLMRKSLRDQWLMEGAPLSPSTLDSQSPHSPPWSSQEVGQHRYELSHTIENMLCLWKLITLMSSGTVEDHAMKAIQTLRDEDASVLMNGEGDLKSGLKQNCEDASEKPVITNGPSGSILVENHGQHDAPRSCMEMEEGIVAMRAERVVISDDEEVALQEHQEEGVTVEEVQVAPEALKELAKDESSVAIRAGSTHEETKDEDTEAETSASVLLQSRADPLEAETKDEDTKAEASAPPLPQSPEAPQAQEEVKAMTPASEVLDMSTKAQGDALIPPPQFQEVSLSDPTENHRTEARPAEQEPLLEEAKAPEVQDDIATDNQSASTEMQAEAMPVPKKKTCQCCSVM</sequence>
<dbReference type="Ensembl" id="ENSHCOT00000021402.1">
    <property type="protein sequence ID" value="ENSHCOP00000013937.1"/>
    <property type="gene ID" value="ENSHCOG00000017190.1"/>
</dbReference>
<keyword evidence="1 2" id="KW-0175">Coiled coil</keyword>
<evidence type="ECO:0000313" key="5">
    <source>
        <dbReference type="Proteomes" id="UP000264820"/>
    </source>
</evidence>
<reference evidence="4" key="1">
    <citation type="submission" date="2025-08" db="UniProtKB">
        <authorList>
            <consortium name="Ensembl"/>
        </authorList>
    </citation>
    <scope>IDENTIFICATION</scope>
</reference>
<name>A0A3Q2YKF9_HIPCM</name>
<evidence type="ECO:0000313" key="4">
    <source>
        <dbReference type="Ensembl" id="ENSHCOP00000013937.1"/>
    </source>
</evidence>